<dbReference type="PATRIC" id="fig|584657.3.peg.34"/>
<feature type="region of interest" description="Disordered" evidence="1">
    <location>
        <begin position="561"/>
        <end position="596"/>
    </location>
</feature>
<gene>
    <name evidence="2" type="ORF">N864_11685</name>
</gene>
<evidence type="ECO:0000313" key="3">
    <source>
        <dbReference type="Proteomes" id="UP000019494"/>
    </source>
</evidence>
<reference evidence="3" key="1">
    <citation type="submission" date="2013-08" db="EMBL/GenBank/DDBJ databases">
        <title>Intrasporangium oryzae NRRL B-24470.</title>
        <authorList>
            <person name="Liu H."/>
            <person name="Wang G."/>
        </authorList>
    </citation>
    <scope>NUCLEOTIDE SEQUENCE [LARGE SCALE GENOMIC DNA]</scope>
    <source>
        <strain evidence="3">Q5-1</strain>
    </source>
</reference>
<dbReference type="AlphaFoldDB" id="W9GVS5"/>
<organism evidence="2 3">
    <name type="scientific">Intrasporangium chromatireducens Q5-1</name>
    <dbReference type="NCBI Taxonomy" id="584657"/>
    <lineage>
        <taxon>Bacteria</taxon>
        <taxon>Bacillati</taxon>
        <taxon>Actinomycetota</taxon>
        <taxon>Actinomycetes</taxon>
        <taxon>Micrococcales</taxon>
        <taxon>Intrasporangiaceae</taxon>
        <taxon>Intrasporangium</taxon>
    </lineage>
</organism>
<proteinExistence type="predicted"/>
<dbReference type="EMBL" id="AWQS01000001">
    <property type="protein sequence ID" value="EWT07974.1"/>
    <property type="molecule type" value="Genomic_DNA"/>
</dbReference>
<accession>W9GVS5</accession>
<evidence type="ECO:0000256" key="1">
    <source>
        <dbReference type="SAM" id="MobiDB-lite"/>
    </source>
</evidence>
<feature type="region of interest" description="Disordered" evidence="1">
    <location>
        <begin position="892"/>
        <end position="912"/>
    </location>
</feature>
<dbReference type="OrthoDB" id="3754030at2"/>
<name>W9GVS5_9MICO</name>
<comment type="caution">
    <text evidence="2">The sequence shown here is derived from an EMBL/GenBank/DDBJ whole genome shotgun (WGS) entry which is preliminary data.</text>
</comment>
<protein>
    <submittedName>
        <fullName evidence="2">Uncharacterized protein</fullName>
    </submittedName>
</protein>
<sequence>MGSLSTGGGSSAVAASAHAGCERFRHTDPMIVGMSRRKVAAQLGFPDTTAGIPEARWMRAMTFERLVRHERFVSPLITTTIGRLGLPRPAGVWRRDARVSASATATALGQAHLKAVHEDVASLITSLALPFVGLEDEPSATPVKPDFAVVAPRRDPGTDTVIGSWLVMGDAKDYERVRSRIGDARMLKGFLQVALGAASAEAWSALPNGMAVHRFGVLAVPRNAFLQPEAVVEDLTDHRAEVLARVAERNEVLAERAQSELAPSELHDFVEHLAAEYDPSSCPACAMFTFCRNEVRNATDPEALLVEIGVRKEHRPGLRGLLDRSGVTGRVPDSVVASVRATIEGMPLSSGQRRIDPAAVVGSVNVVLAKSDAAALGVHGIALQRVQKSGKPTAWALRTFDDPQAPATRLAIMDLLGSHIDRAMADLKALAPGEPSPVHLVVPDQVTADVLVSIADSLAGVETSRLRWARDLEQGRPALTFDGEPAVVPKALTARQRLAVSFLLEADRARAMKLRIPIVDLREVISRHVVAGGPQGDSGRLDYLVRWAEATEPLDHRAVSDEIAASEHTPGARLSNARSDAIHQARGRNGAPKRGRRPGYVELVEEELDYRVGVVDRALAYLSSIEDSRLREIYRALEGDAQAIWRRRLHLHASDLVRLGRTSWWWRNNLVDLLDEDARCLSQLQALGNPQAAKDLALDAGTREVALATVVGLAPIRLQLNSRRISAGSTVVVLHINGEPSVEAPTTTRKIQKGSFKFGQLPIGPLESDGSGSAAVCWSPKVCPALEVGDELVIADDAWFNPKGPFKSGHEISVSRPGQDTDSAPQATCDETSYSDDPESHAYCCRPHERAEADTADWIAERRASGRMNPEVWPPIVDDDQFDTPAIGAPTESDAAVVASSPSEYLTIDDLD</sequence>
<feature type="compositionally biased region" description="Polar residues" evidence="1">
    <location>
        <begin position="816"/>
        <end position="832"/>
    </location>
</feature>
<feature type="region of interest" description="Disordered" evidence="1">
    <location>
        <begin position="809"/>
        <end position="840"/>
    </location>
</feature>
<evidence type="ECO:0000313" key="2">
    <source>
        <dbReference type="EMBL" id="EWT07974.1"/>
    </source>
</evidence>
<dbReference type="Proteomes" id="UP000019494">
    <property type="component" value="Unassembled WGS sequence"/>
</dbReference>
<keyword evidence="3" id="KW-1185">Reference proteome</keyword>